<name>A0ACD3BH34_9AGAR</name>
<evidence type="ECO:0000313" key="2">
    <source>
        <dbReference type="Proteomes" id="UP000308600"/>
    </source>
</evidence>
<gene>
    <name evidence="1" type="ORF">BDN72DRAFT_830152</name>
</gene>
<reference evidence="1 2" key="1">
    <citation type="journal article" date="2019" name="Nat. Ecol. Evol.">
        <title>Megaphylogeny resolves global patterns of mushroom evolution.</title>
        <authorList>
            <person name="Varga T."/>
            <person name="Krizsan K."/>
            <person name="Foldi C."/>
            <person name="Dima B."/>
            <person name="Sanchez-Garcia M."/>
            <person name="Sanchez-Ramirez S."/>
            <person name="Szollosi G.J."/>
            <person name="Szarkandi J.G."/>
            <person name="Papp V."/>
            <person name="Albert L."/>
            <person name="Andreopoulos W."/>
            <person name="Angelini C."/>
            <person name="Antonin V."/>
            <person name="Barry K.W."/>
            <person name="Bougher N.L."/>
            <person name="Buchanan P."/>
            <person name="Buyck B."/>
            <person name="Bense V."/>
            <person name="Catcheside P."/>
            <person name="Chovatia M."/>
            <person name="Cooper J."/>
            <person name="Damon W."/>
            <person name="Desjardin D."/>
            <person name="Finy P."/>
            <person name="Geml J."/>
            <person name="Haridas S."/>
            <person name="Hughes K."/>
            <person name="Justo A."/>
            <person name="Karasinski D."/>
            <person name="Kautmanova I."/>
            <person name="Kiss B."/>
            <person name="Kocsube S."/>
            <person name="Kotiranta H."/>
            <person name="LaButti K.M."/>
            <person name="Lechner B.E."/>
            <person name="Liimatainen K."/>
            <person name="Lipzen A."/>
            <person name="Lukacs Z."/>
            <person name="Mihaltcheva S."/>
            <person name="Morgado L.N."/>
            <person name="Niskanen T."/>
            <person name="Noordeloos M.E."/>
            <person name="Ohm R.A."/>
            <person name="Ortiz-Santana B."/>
            <person name="Ovrebo C."/>
            <person name="Racz N."/>
            <person name="Riley R."/>
            <person name="Savchenko A."/>
            <person name="Shiryaev A."/>
            <person name="Soop K."/>
            <person name="Spirin V."/>
            <person name="Szebenyi C."/>
            <person name="Tomsovsky M."/>
            <person name="Tulloss R.E."/>
            <person name="Uehling J."/>
            <person name="Grigoriev I.V."/>
            <person name="Vagvolgyi C."/>
            <person name="Papp T."/>
            <person name="Martin F.M."/>
            <person name="Miettinen O."/>
            <person name="Hibbett D.S."/>
            <person name="Nagy L.G."/>
        </authorList>
    </citation>
    <scope>NUCLEOTIDE SEQUENCE [LARGE SCALE GENOMIC DNA]</scope>
    <source>
        <strain evidence="1 2">NL-1719</strain>
    </source>
</reference>
<dbReference type="Proteomes" id="UP000308600">
    <property type="component" value="Unassembled WGS sequence"/>
</dbReference>
<accession>A0ACD3BH34</accession>
<organism evidence="1 2">
    <name type="scientific">Pluteus cervinus</name>
    <dbReference type="NCBI Taxonomy" id="181527"/>
    <lineage>
        <taxon>Eukaryota</taxon>
        <taxon>Fungi</taxon>
        <taxon>Dikarya</taxon>
        <taxon>Basidiomycota</taxon>
        <taxon>Agaricomycotina</taxon>
        <taxon>Agaricomycetes</taxon>
        <taxon>Agaricomycetidae</taxon>
        <taxon>Agaricales</taxon>
        <taxon>Pluteineae</taxon>
        <taxon>Pluteaceae</taxon>
        <taxon>Pluteus</taxon>
    </lineage>
</organism>
<sequence>MASAASQVILHPAVSQGLKFGGTTTGRDKAYRSIQYLARFLGWYYLSRGDKQDAARWNALKTHLGLARKLLRLGKPLEHLQAALRATLATGPADEQITTIGRQLCYFGFLTYDALIWANTIKLINLSADYSSKITKYSYRLWATGIGLSLLNSVLKLRRLSKEYRRLRISARGEKALGQEVEIQTKLGVNKAARKAVRTQFVVDVLDLSIPATALQLVQLNDGVVGILGLISSLIGGKTHWEAVNKK</sequence>
<keyword evidence="2" id="KW-1185">Reference proteome</keyword>
<evidence type="ECO:0000313" key="1">
    <source>
        <dbReference type="EMBL" id="TFK76979.1"/>
    </source>
</evidence>
<dbReference type="EMBL" id="ML208259">
    <property type="protein sequence ID" value="TFK76979.1"/>
    <property type="molecule type" value="Genomic_DNA"/>
</dbReference>
<protein>
    <submittedName>
        <fullName evidence="1">Peroxisomal biogenesis factor 11</fullName>
    </submittedName>
</protein>
<proteinExistence type="predicted"/>